<keyword evidence="3" id="KW-0732">Signal</keyword>
<feature type="transmembrane region" description="Helical" evidence="2">
    <location>
        <begin position="456"/>
        <end position="479"/>
    </location>
</feature>
<keyword evidence="2" id="KW-0472">Membrane</keyword>
<reference evidence="4" key="1">
    <citation type="journal article" date="2021" name="Nat. Commun.">
        <title>Genetic determinants of endophytism in the Arabidopsis root mycobiome.</title>
        <authorList>
            <person name="Mesny F."/>
            <person name="Miyauchi S."/>
            <person name="Thiergart T."/>
            <person name="Pickel B."/>
            <person name="Atanasova L."/>
            <person name="Karlsson M."/>
            <person name="Huettel B."/>
            <person name="Barry K.W."/>
            <person name="Haridas S."/>
            <person name="Chen C."/>
            <person name="Bauer D."/>
            <person name="Andreopoulos W."/>
            <person name="Pangilinan J."/>
            <person name="LaButti K."/>
            <person name="Riley R."/>
            <person name="Lipzen A."/>
            <person name="Clum A."/>
            <person name="Drula E."/>
            <person name="Henrissat B."/>
            <person name="Kohler A."/>
            <person name="Grigoriev I.V."/>
            <person name="Martin F.M."/>
            <person name="Hacquard S."/>
        </authorList>
    </citation>
    <scope>NUCLEOTIDE SEQUENCE</scope>
    <source>
        <strain evidence="4">MPI-SDFR-AT-0120</strain>
    </source>
</reference>
<dbReference type="Gene3D" id="2.40.70.10">
    <property type="entry name" value="Acid Proteases"/>
    <property type="match status" value="2"/>
</dbReference>
<keyword evidence="2" id="KW-1133">Transmembrane helix</keyword>
<dbReference type="CDD" id="cd12087">
    <property type="entry name" value="TM_EGFR-like"/>
    <property type="match status" value="1"/>
</dbReference>
<dbReference type="EMBL" id="JAGMVJ010000003">
    <property type="protein sequence ID" value="KAH7092311.1"/>
    <property type="molecule type" value="Genomic_DNA"/>
</dbReference>
<dbReference type="SUPFAM" id="SSF50630">
    <property type="entry name" value="Acid proteases"/>
    <property type="match status" value="1"/>
</dbReference>
<dbReference type="PANTHER" id="PTHR16861:SF4">
    <property type="entry name" value="SH3 DOMAIN PROTEIN (AFU_ORTHOLOGUE AFUA_1G13610)"/>
    <property type="match status" value="1"/>
</dbReference>
<protein>
    <submittedName>
        <fullName evidence="4">Aspartic peptidase domain-containing protein</fullName>
    </submittedName>
</protein>
<feature type="region of interest" description="Disordered" evidence="1">
    <location>
        <begin position="412"/>
        <end position="450"/>
    </location>
</feature>
<evidence type="ECO:0000313" key="4">
    <source>
        <dbReference type="EMBL" id="KAH7092311.1"/>
    </source>
</evidence>
<keyword evidence="2" id="KW-0812">Transmembrane</keyword>
<dbReference type="InterPro" id="IPR021109">
    <property type="entry name" value="Peptidase_aspartic_dom_sf"/>
</dbReference>
<dbReference type="PANTHER" id="PTHR16861">
    <property type="entry name" value="GLYCOPROTEIN 38"/>
    <property type="match status" value="1"/>
</dbReference>
<dbReference type="AlphaFoldDB" id="A0A8K0W1Y3"/>
<feature type="compositionally biased region" description="Low complexity" evidence="1">
    <location>
        <begin position="415"/>
        <end position="448"/>
    </location>
</feature>
<gene>
    <name evidence="4" type="ORF">FB567DRAFT_588602</name>
</gene>
<organism evidence="4 5">
    <name type="scientific">Paraphoma chrysanthemicola</name>
    <dbReference type="NCBI Taxonomy" id="798071"/>
    <lineage>
        <taxon>Eukaryota</taxon>
        <taxon>Fungi</taxon>
        <taxon>Dikarya</taxon>
        <taxon>Ascomycota</taxon>
        <taxon>Pezizomycotina</taxon>
        <taxon>Dothideomycetes</taxon>
        <taxon>Pleosporomycetidae</taxon>
        <taxon>Pleosporales</taxon>
        <taxon>Pleosporineae</taxon>
        <taxon>Phaeosphaeriaceae</taxon>
        <taxon>Paraphoma</taxon>
    </lineage>
</organism>
<comment type="caution">
    <text evidence="4">The sequence shown here is derived from an EMBL/GenBank/DDBJ whole genome shotgun (WGS) entry which is preliminary data.</text>
</comment>
<sequence>MSSLLLLSFVTLIWPVYGQTCQPKALNLPYKSQRLVTNAEVRGVLWQIGGPTAQNVTLMPSAYYNDTYLWSAPFNFCPGWTRQGPACATYRGGLYDRSISQTESDTANNVARTFDDTASNWTRDDIRLQDNVVLPQYEFALRTGSVNEFVHKGELGLGRTSTFLKTLSDNKNISSRSYSFFWGNEVTKEPRDGSLTLGGYDQSLVADGPNITTKFTVDEAKCREGIIVSLTSLSLQPNGGASQEAWGDLNDLRVCVIASTSNIMSIPASYWDPIQRIMGVELSSYRNGTADTHFYNTTLIKSSPTFSGTMSITLNSALTITIPNDQLIFDERYIDSSGPIMSNATSKQIPIVRIPQGNGMMPRIGGMFFSSAYLMVNHDKGEFTIAAAPTKSATSKLMAFDTANNCIAQVEAAQASGSPNPTSTNTNSNSGSSNNNNSNTPNASTSSSDSKLGGGAIAGIVIGALAGLALIAGLAFILWRRKKRANARPAELSGLESTGPVEKYAYHDASEMYAENGHELPGGGYRDGNEVAYEMDGGGRRV</sequence>
<evidence type="ECO:0000313" key="5">
    <source>
        <dbReference type="Proteomes" id="UP000813461"/>
    </source>
</evidence>
<keyword evidence="5" id="KW-1185">Reference proteome</keyword>
<proteinExistence type="predicted"/>
<name>A0A8K0W1Y3_9PLEO</name>
<feature type="chain" id="PRO_5035455562" evidence="3">
    <location>
        <begin position="19"/>
        <end position="542"/>
    </location>
</feature>
<evidence type="ECO:0000256" key="2">
    <source>
        <dbReference type="SAM" id="Phobius"/>
    </source>
</evidence>
<accession>A0A8K0W1Y3</accession>
<dbReference type="Proteomes" id="UP000813461">
    <property type="component" value="Unassembled WGS sequence"/>
</dbReference>
<evidence type="ECO:0000256" key="1">
    <source>
        <dbReference type="SAM" id="MobiDB-lite"/>
    </source>
</evidence>
<dbReference type="OrthoDB" id="5361565at2759"/>
<evidence type="ECO:0000256" key="3">
    <source>
        <dbReference type="SAM" id="SignalP"/>
    </source>
</evidence>
<feature type="signal peptide" evidence="3">
    <location>
        <begin position="1"/>
        <end position="18"/>
    </location>
</feature>